<evidence type="ECO:0000256" key="3">
    <source>
        <dbReference type="ARBA" id="ARBA00022737"/>
    </source>
</evidence>
<dbReference type="Gene3D" id="2.130.10.10">
    <property type="entry name" value="YVTN repeat-like/Quinoprotein amine dehydrogenase"/>
    <property type="match status" value="1"/>
</dbReference>
<protein>
    <recommendedName>
        <fullName evidence="7">WD repeat domain phosphoinositide-interacting protein 3</fullName>
    </recommendedName>
</protein>
<keyword evidence="3" id="KW-0677">Repeat</keyword>
<dbReference type="GO" id="GO:0034045">
    <property type="term" value="C:phagophore assembly site membrane"/>
    <property type="evidence" value="ECO:0007669"/>
    <property type="project" value="UniProtKB-SubCell"/>
</dbReference>
<dbReference type="AlphaFoldDB" id="A0AAV1HXX7"/>
<sequence>MARPSDKRNDRFELLHIGFNQDNTCFSCGISSGFRVYNCEPFKETFRRDFDNGGVGCVEMLFRCNILALVGGGSAPRFSPNKVMIWDDHQGRCIGELNFRTQVRAVRLRRDKIVVALEHKVLMYNFADLRLEHSTETASNPKGLVSLSAAPEHNVVACPGLHCGQVRVELYDVRRTKFIQAHTSALACIALSQDGKMLATASERGTLVRVHSTFDGTKLQELRRGADPACIYSIAFSRGERPQWLALSSDKGTVHVFSLDQRQPAPAVRNAPSDAASGQRNPVSPLSFVSAIIPVPYFASERSFAQYRLPEDVRSIVGFGAQPNTLVIVSTTGSFYTAGFDEQKGGVCQQLNYCKFLEIDQDD</sequence>
<name>A0AAV1HXX7_9CHLO</name>
<evidence type="ECO:0000256" key="2">
    <source>
        <dbReference type="ARBA" id="ARBA00022574"/>
    </source>
</evidence>
<evidence type="ECO:0000256" key="1">
    <source>
        <dbReference type="ARBA" id="ARBA00004623"/>
    </source>
</evidence>
<evidence type="ECO:0000313" key="5">
    <source>
        <dbReference type="EMBL" id="CAK0749320.1"/>
    </source>
</evidence>
<comment type="similarity">
    <text evidence="4">Belongs to the WD repeat PROPPIN family.</text>
</comment>
<dbReference type="InterPro" id="IPR015943">
    <property type="entry name" value="WD40/YVTN_repeat-like_dom_sf"/>
</dbReference>
<comment type="caution">
    <text evidence="5">The sequence shown here is derived from an EMBL/GenBank/DDBJ whole genome shotgun (WGS) entry which is preliminary data.</text>
</comment>
<dbReference type="InterPro" id="IPR036322">
    <property type="entry name" value="WD40_repeat_dom_sf"/>
</dbReference>
<dbReference type="EMBL" id="CAUYUE010000003">
    <property type="protein sequence ID" value="CAK0749320.1"/>
    <property type="molecule type" value="Genomic_DNA"/>
</dbReference>
<gene>
    <name evidence="5" type="ORF">CVIRNUC_001901</name>
</gene>
<keyword evidence="2" id="KW-0853">WD repeat</keyword>
<dbReference type="SMART" id="SM00320">
    <property type="entry name" value="WD40"/>
    <property type="match status" value="2"/>
</dbReference>
<evidence type="ECO:0000313" key="6">
    <source>
        <dbReference type="Proteomes" id="UP001314263"/>
    </source>
</evidence>
<proteinExistence type="inferred from homology"/>
<comment type="subcellular location">
    <subcellularLocation>
        <location evidence="1">Preautophagosomal structure membrane</location>
        <topology evidence="1">Peripheral membrane protein</topology>
    </subcellularLocation>
</comment>
<keyword evidence="6" id="KW-1185">Reference proteome</keyword>
<dbReference type="SUPFAM" id="SSF50978">
    <property type="entry name" value="WD40 repeat-like"/>
    <property type="match status" value="1"/>
</dbReference>
<evidence type="ECO:0008006" key="7">
    <source>
        <dbReference type="Google" id="ProtNLM"/>
    </source>
</evidence>
<reference evidence="5 6" key="1">
    <citation type="submission" date="2023-10" db="EMBL/GenBank/DDBJ databases">
        <authorList>
            <person name="Maclean D."/>
            <person name="Macfadyen A."/>
        </authorList>
    </citation>
    <scope>NUCLEOTIDE SEQUENCE [LARGE SCALE GENOMIC DNA]</scope>
</reference>
<dbReference type="PANTHER" id="PTHR11227">
    <property type="entry name" value="WD-REPEAT PROTEIN INTERACTING WITH PHOSPHOINOSIDES WIPI -RELATED"/>
    <property type="match status" value="1"/>
</dbReference>
<organism evidence="5 6">
    <name type="scientific">Coccomyxa viridis</name>
    <dbReference type="NCBI Taxonomy" id="1274662"/>
    <lineage>
        <taxon>Eukaryota</taxon>
        <taxon>Viridiplantae</taxon>
        <taxon>Chlorophyta</taxon>
        <taxon>core chlorophytes</taxon>
        <taxon>Trebouxiophyceae</taxon>
        <taxon>Trebouxiophyceae incertae sedis</taxon>
        <taxon>Coccomyxaceae</taxon>
        <taxon>Coccomyxa</taxon>
    </lineage>
</organism>
<dbReference type="InterPro" id="IPR048720">
    <property type="entry name" value="PROPPIN"/>
</dbReference>
<accession>A0AAV1HXX7</accession>
<dbReference type="InterPro" id="IPR001680">
    <property type="entry name" value="WD40_rpt"/>
</dbReference>
<dbReference type="Proteomes" id="UP001314263">
    <property type="component" value="Unassembled WGS sequence"/>
</dbReference>
<evidence type="ECO:0000256" key="4">
    <source>
        <dbReference type="ARBA" id="ARBA00025740"/>
    </source>
</evidence>
<dbReference type="Pfam" id="PF21032">
    <property type="entry name" value="PROPPIN"/>
    <property type="match status" value="1"/>
</dbReference>